<accession>A0A7C8YDE3</accession>
<dbReference type="EMBL" id="GISG01008296">
    <property type="protein sequence ID" value="MBA4615674.1"/>
    <property type="molecule type" value="Transcribed_RNA"/>
</dbReference>
<proteinExistence type="predicted"/>
<reference evidence="1" key="2">
    <citation type="submission" date="2020-07" db="EMBL/GenBank/DDBJ databases">
        <authorList>
            <person name="Vera ALvarez R."/>
            <person name="Arias-Moreno D.M."/>
            <person name="Jimenez-Jacinto V."/>
            <person name="Jimenez-Bremont J.F."/>
            <person name="Swaminathan K."/>
            <person name="Moose S.P."/>
            <person name="Guerrero-Gonzalez M.L."/>
            <person name="Marino-Ramirez L."/>
            <person name="Landsman D."/>
            <person name="Rodriguez-Kessler M."/>
            <person name="Delgado-Sanchez P."/>
        </authorList>
    </citation>
    <scope>NUCLEOTIDE SEQUENCE</scope>
    <source>
        <tissue evidence="1">Cladode</tissue>
    </source>
</reference>
<organism evidence="1">
    <name type="scientific">Opuntia streptacantha</name>
    <name type="common">Prickly pear cactus</name>
    <name type="synonym">Opuntia cardona</name>
    <dbReference type="NCBI Taxonomy" id="393608"/>
    <lineage>
        <taxon>Eukaryota</taxon>
        <taxon>Viridiplantae</taxon>
        <taxon>Streptophyta</taxon>
        <taxon>Embryophyta</taxon>
        <taxon>Tracheophyta</taxon>
        <taxon>Spermatophyta</taxon>
        <taxon>Magnoliopsida</taxon>
        <taxon>eudicotyledons</taxon>
        <taxon>Gunneridae</taxon>
        <taxon>Pentapetalae</taxon>
        <taxon>Caryophyllales</taxon>
        <taxon>Cactineae</taxon>
        <taxon>Cactaceae</taxon>
        <taxon>Opuntioideae</taxon>
        <taxon>Opuntia</taxon>
    </lineage>
</organism>
<name>A0A7C8YDE3_OPUST</name>
<sequence length="132" mass="14718">MVYLGIPNSISWYTTLFIPLYPCCAWPQIQPVNPNFPPQNSTKLTSLHYIGVTCLKQGEIQSLPFSSVCVPRGFLVFNLVCCLVCCLRQIELLRTLVAPSLSLFTLLSFTDCSSLSLLHFKCGYCFTSTASH</sequence>
<evidence type="ECO:0000313" key="1">
    <source>
        <dbReference type="EMBL" id="MBA4615674.1"/>
    </source>
</evidence>
<dbReference type="AlphaFoldDB" id="A0A7C8YDE3"/>
<reference evidence="1" key="1">
    <citation type="journal article" date="2013" name="J. Plant Res.">
        <title>Effect of fungi and light on seed germination of three Opuntia species from semiarid lands of central Mexico.</title>
        <authorList>
            <person name="Delgado-Sanchez P."/>
            <person name="Jimenez-Bremont J.F."/>
            <person name="Guerrero-Gonzalez Mde L."/>
            <person name="Flores J."/>
        </authorList>
    </citation>
    <scope>NUCLEOTIDE SEQUENCE</scope>
    <source>
        <tissue evidence="1">Cladode</tissue>
    </source>
</reference>
<protein>
    <submittedName>
        <fullName evidence="1">Uncharacterized protein</fullName>
    </submittedName>
</protein>